<dbReference type="PANTHER" id="PTHR14003:SF23">
    <property type="entry name" value="ZINC FINGER PROTEIN 143"/>
    <property type="match status" value="1"/>
</dbReference>
<feature type="domain" description="C2H2-type" evidence="10">
    <location>
        <begin position="129"/>
        <end position="158"/>
    </location>
</feature>
<keyword evidence="4" id="KW-0677">Repeat</keyword>
<dbReference type="SUPFAM" id="SSF57667">
    <property type="entry name" value="beta-beta-alpha zinc fingers"/>
    <property type="match status" value="2"/>
</dbReference>
<dbReference type="InterPro" id="IPR013087">
    <property type="entry name" value="Znf_C2H2_type"/>
</dbReference>
<keyword evidence="6" id="KW-0862">Zinc</keyword>
<feature type="domain" description="C2H2-type" evidence="10">
    <location>
        <begin position="69"/>
        <end position="98"/>
    </location>
</feature>
<evidence type="ECO:0000256" key="3">
    <source>
        <dbReference type="ARBA" id="ARBA00022723"/>
    </source>
</evidence>
<dbReference type="EMBL" id="CAJVPL010000140">
    <property type="protein sequence ID" value="CAG8453529.1"/>
    <property type="molecule type" value="Genomic_DNA"/>
</dbReference>
<dbReference type="SMART" id="SM00355">
    <property type="entry name" value="ZnF_C2H2"/>
    <property type="match status" value="4"/>
</dbReference>
<keyword evidence="12" id="KW-1185">Reference proteome</keyword>
<dbReference type="GO" id="GO:0031519">
    <property type="term" value="C:PcG protein complex"/>
    <property type="evidence" value="ECO:0007669"/>
    <property type="project" value="TreeGrafter"/>
</dbReference>
<evidence type="ECO:0000313" key="12">
    <source>
        <dbReference type="Proteomes" id="UP000789831"/>
    </source>
</evidence>
<keyword evidence="7" id="KW-0539">Nucleus</keyword>
<keyword evidence="5 8" id="KW-0863">Zinc-finger</keyword>
<reference evidence="11" key="1">
    <citation type="submission" date="2021-06" db="EMBL/GenBank/DDBJ databases">
        <authorList>
            <person name="Kallberg Y."/>
            <person name="Tangrot J."/>
            <person name="Rosling A."/>
        </authorList>
    </citation>
    <scope>NUCLEOTIDE SEQUENCE</scope>
    <source>
        <strain evidence="11">MT106</strain>
    </source>
</reference>
<dbReference type="PANTHER" id="PTHR14003">
    <property type="entry name" value="TRANSCRIPTIONAL REPRESSOR PROTEIN YY"/>
    <property type="match status" value="1"/>
</dbReference>
<dbReference type="InterPro" id="IPR036236">
    <property type="entry name" value="Znf_C2H2_sf"/>
</dbReference>
<feature type="compositionally biased region" description="Polar residues" evidence="9">
    <location>
        <begin position="47"/>
        <end position="57"/>
    </location>
</feature>
<evidence type="ECO:0000256" key="6">
    <source>
        <dbReference type="ARBA" id="ARBA00022833"/>
    </source>
</evidence>
<dbReference type="FunFam" id="3.30.160.60:FF:000624">
    <property type="entry name" value="zinc finger protein 697"/>
    <property type="match status" value="1"/>
</dbReference>
<dbReference type="GO" id="GO:0000785">
    <property type="term" value="C:chromatin"/>
    <property type="evidence" value="ECO:0007669"/>
    <property type="project" value="TreeGrafter"/>
</dbReference>
<evidence type="ECO:0000313" key="11">
    <source>
        <dbReference type="EMBL" id="CAG8453529.1"/>
    </source>
</evidence>
<dbReference type="Proteomes" id="UP000789831">
    <property type="component" value="Unassembled WGS sequence"/>
</dbReference>
<evidence type="ECO:0000256" key="4">
    <source>
        <dbReference type="ARBA" id="ARBA00022737"/>
    </source>
</evidence>
<dbReference type="GO" id="GO:0005667">
    <property type="term" value="C:transcription regulator complex"/>
    <property type="evidence" value="ECO:0007669"/>
    <property type="project" value="TreeGrafter"/>
</dbReference>
<dbReference type="FunFam" id="3.30.160.60:FF:001498">
    <property type="entry name" value="Zinc finger protein 404"/>
    <property type="match status" value="1"/>
</dbReference>
<evidence type="ECO:0000256" key="2">
    <source>
        <dbReference type="ARBA" id="ARBA00006991"/>
    </source>
</evidence>
<dbReference type="PROSITE" id="PS00028">
    <property type="entry name" value="ZINC_FINGER_C2H2_1"/>
    <property type="match status" value="4"/>
</dbReference>
<dbReference type="FunFam" id="3.30.160.60:FF:002343">
    <property type="entry name" value="Zinc finger protein 33A"/>
    <property type="match status" value="1"/>
</dbReference>
<evidence type="ECO:0000256" key="5">
    <source>
        <dbReference type="ARBA" id="ARBA00022771"/>
    </source>
</evidence>
<proteinExistence type="inferred from homology"/>
<evidence type="ECO:0000256" key="1">
    <source>
        <dbReference type="ARBA" id="ARBA00004123"/>
    </source>
</evidence>
<sequence length="355" mass="39964">MDLKNILNEDSRATHSQNFNKNRMILLVGNNDVSGVNGGLGAPASPPNSNSGGENTDTEMIQLESDKPYECNWAECGKAFSRRSDLARHRRIHTGERPYHCEWQGCGKQFIQRSALTVHYRTHTGERPHTCEQAGCGKSFSDSSSLARHRRTHTGKRPYVCLHSGCGKTFTRRTTLTRHRKTHDPDWREYNTAYNARRQQACRPIHSNISFNGPPSPPQTDCYPLDTISASLEYIEYNQQQQQSHNSHYTRHRQNNGNNNNSYCDCCGSTIAVSANILPAIDCLYLPSSPLKIGRKANNLLSISTAPQSRFLPYKPPTAITNSNSNQQNVDEIYKFGYPSPIEAPLPLTIMNQRI</sequence>
<gene>
    <name evidence="11" type="ORF">AGERDE_LOCUS1868</name>
</gene>
<feature type="domain" description="C2H2-type" evidence="10">
    <location>
        <begin position="99"/>
        <end position="128"/>
    </location>
</feature>
<dbReference type="Pfam" id="PF00096">
    <property type="entry name" value="zf-C2H2"/>
    <property type="match status" value="4"/>
</dbReference>
<dbReference type="GO" id="GO:0000978">
    <property type="term" value="F:RNA polymerase II cis-regulatory region sequence-specific DNA binding"/>
    <property type="evidence" value="ECO:0007669"/>
    <property type="project" value="TreeGrafter"/>
</dbReference>
<dbReference type="Gene3D" id="3.30.160.60">
    <property type="entry name" value="Classic Zinc Finger"/>
    <property type="match status" value="4"/>
</dbReference>
<feature type="region of interest" description="Disordered" evidence="9">
    <location>
        <begin position="37"/>
        <end position="57"/>
    </location>
</feature>
<evidence type="ECO:0000256" key="7">
    <source>
        <dbReference type="ARBA" id="ARBA00023242"/>
    </source>
</evidence>
<feature type="domain" description="C2H2-type" evidence="10">
    <location>
        <begin position="159"/>
        <end position="188"/>
    </location>
</feature>
<dbReference type="GO" id="GO:0008270">
    <property type="term" value="F:zinc ion binding"/>
    <property type="evidence" value="ECO:0007669"/>
    <property type="project" value="UniProtKB-KW"/>
</dbReference>
<comment type="subcellular location">
    <subcellularLocation>
        <location evidence="1">Nucleus</location>
    </subcellularLocation>
</comment>
<comment type="similarity">
    <text evidence="2">Belongs to the krueppel C2H2-type zinc-finger protein family.</text>
</comment>
<name>A0A9N8VHT0_9GLOM</name>
<evidence type="ECO:0000256" key="9">
    <source>
        <dbReference type="SAM" id="MobiDB-lite"/>
    </source>
</evidence>
<dbReference type="FunFam" id="3.30.160.60:FF:000125">
    <property type="entry name" value="Putative zinc finger protein 143"/>
    <property type="match status" value="1"/>
</dbReference>
<protein>
    <submittedName>
        <fullName evidence="11">11803_t:CDS:1</fullName>
    </submittedName>
</protein>
<dbReference type="AlphaFoldDB" id="A0A9N8VHT0"/>
<accession>A0A9N8VHT0</accession>
<evidence type="ECO:0000259" key="10">
    <source>
        <dbReference type="PROSITE" id="PS50157"/>
    </source>
</evidence>
<dbReference type="OrthoDB" id="654211at2759"/>
<organism evidence="11 12">
    <name type="scientific">Ambispora gerdemannii</name>
    <dbReference type="NCBI Taxonomy" id="144530"/>
    <lineage>
        <taxon>Eukaryota</taxon>
        <taxon>Fungi</taxon>
        <taxon>Fungi incertae sedis</taxon>
        <taxon>Mucoromycota</taxon>
        <taxon>Glomeromycotina</taxon>
        <taxon>Glomeromycetes</taxon>
        <taxon>Archaeosporales</taxon>
        <taxon>Ambisporaceae</taxon>
        <taxon>Ambispora</taxon>
    </lineage>
</organism>
<dbReference type="GO" id="GO:0000981">
    <property type="term" value="F:DNA-binding transcription factor activity, RNA polymerase II-specific"/>
    <property type="evidence" value="ECO:0007669"/>
    <property type="project" value="TreeGrafter"/>
</dbReference>
<dbReference type="PROSITE" id="PS50157">
    <property type="entry name" value="ZINC_FINGER_C2H2_2"/>
    <property type="match status" value="4"/>
</dbReference>
<keyword evidence="3" id="KW-0479">Metal-binding</keyword>
<evidence type="ECO:0000256" key="8">
    <source>
        <dbReference type="PROSITE-ProRule" id="PRU00042"/>
    </source>
</evidence>
<comment type="caution">
    <text evidence="11">The sequence shown here is derived from an EMBL/GenBank/DDBJ whole genome shotgun (WGS) entry which is preliminary data.</text>
</comment>